<accession>A0AAV2RZB7</accession>
<dbReference type="Proteomes" id="UP001497623">
    <property type="component" value="Unassembled WGS sequence"/>
</dbReference>
<dbReference type="SMART" id="SM00020">
    <property type="entry name" value="Tryp_SPc"/>
    <property type="match status" value="1"/>
</dbReference>
<evidence type="ECO:0000256" key="1">
    <source>
        <dbReference type="ARBA" id="ARBA00023157"/>
    </source>
</evidence>
<dbReference type="InterPro" id="IPR001254">
    <property type="entry name" value="Trypsin_dom"/>
</dbReference>
<dbReference type="GO" id="GO:0004252">
    <property type="term" value="F:serine-type endopeptidase activity"/>
    <property type="evidence" value="ECO:0007669"/>
    <property type="project" value="InterPro"/>
</dbReference>
<feature type="non-terminal residue" evidence="4">
    <location>
        <position position="142"/>
    </location>
</feature>
<reference evidence="4 5" key="1">
    <citation type="submission" date="2024-05" db="EMBL/GenBank/DDBJ databases">
        <authorList>
            <person name="Wallberg A."/>
        </authorList>
    </citation>
    <scope>NUCLEOTIDE SEQUENCE [LARGE SCALE GENOMIC DNA]</scope>
</reference>
<protein>
    <recommendedName>
        <fullName evidence="3">Peptidase S1 domain-containing protein</fullName>
    </recommendedName>
</protein>
<gene>
    <name evidence="4" type="ORF">MNOR_LOCUS30213</name>
</gene>
<dbReference type="PANTHER" id="PTHR24256">
    <property type="entry name" value="TRYPTASE-RELATED"/>
    <property type="match status" value="1"/>
</dbReference>
<feature type="domain" description="Peptidase S1" evidence="3">
    <location>
        <begin position="1"/>
        <end position="142"/>
    </location>
</feature>
<dbReference type="Pfam" id="PF00089">
    <property type="entry name" value="Trypsin"/>
    <property type="match status" value="1"/>
</dbReference>
<evidence type="ECO:0000313" key="5">
    <source>
        <dbReference type="Proteomes" id="UP001497623"/>
    </source>
</evidence>
<dbReference type="InterPro" id="IPR009003">
    <property type="entry name" value="Peptidase_S1_PA"/>
</dbReference>
<name>A0AAV2RZB7_MEGNR</name>
<proteinExistence type="inferred from homology"/>
<dbReference type="EMBL" id="CAXKWB010036470">
    <property type="protein sequence ID" value="CAL4148283.1"/>
    <property type="molecule type" value="Genomic_DNA"/>
</dbReference>
<keyword evidence="5" id="KW-1185">Reference proteome</keyword>
<dbReference type="PROSITE" id="PS50240">
    <property type="entry name" value="TRYPSIN_DOM"/>
    <property type="match status" value="1"/>
</dbReference>
<sequence>VVRLGEHDYKDDMDGLIVEDVAVEEVKNHPDYTSSQAHHDIALIKLAKQVVLRREIRPICLPWGSKAKLALEDKQVTITGWGISVINQQPGSFLNVVNVTVFEKEKCATLMSNRPDFKVTFPRGYGEEFVCAGDELGNDSCQ</sequence>
<evidence type="ECO:0000313" key="4">
    <source>
        <dbReference type="EMBL" id="CAL4148283.1"/>
    </source>
</evidence>
<organism evidence="4 5">
    <name type="scientific">Meganyctiphanes norvegica</name>
    <name type="common">Northern krill</name>
    <name type="synonym">Thysanopoda norvegica</name>
    <dbReference type="NCBI Taxonomy" id="48144"/>
    <lineage>
        <taxon>Eukaryota</taxon>
        <taxon>Metazoa</taxon>
        <taxon>Ecdysozoa</taxon>
        <taxon>Arthropoda</taxon>
        <taxon>Crustacea</taxon>
        <taxon>Multicrustacea</taxon>
        <taxon>Malacostraca</taxon>
        <taxon>Eumalacostraca</taxon>
        <taxon>Eucarida</taxon>
        <taxon>Euphausiacea</taxon>
        <taxon>Euphausiidae</taxon>
        <taxon>Meganyctiphanes</taxon>
    </lineage>
</organism>
<comment type="caution">
    <text evidence="4">The sequence shown here is derived from an EMBL/GenBank/DDBJ whole genome shotgun (WGS) entry which is preliminary data.</text>
</comment>
<dbReference type="GO" id="GO:0006508">
    <property type="term" value="P:proteolysis"/>
    <property type="evidence" value="ECO:0007669"/>
    <property type="project" value="InterPro"/>
</dbReference>
<dbReference type="Gene3D" id="2.40.10.10">
    <property type="entry name" value="Trypsin-like serine proteases"/>
    <property type="match status" value="1"/>
</dbReference>
<evidence type="ECO:0000259" key="3">
    <source>
        <dbReference type="PROSITE" id="PS50240"/>
    </source>
</evidence>
<dbReference type="AlphaFoldDB" id="A0AAV2RZB7"/>
<dbReference type="InterPro" id="IPR043504">
    <property type="entry name" value="Peptidase_S1_PA_chymotrypsin"/>
</dbReference>
<comment type="similarity">
    <text evidence="2">Belongs to the peptidase S1 family. CLIP subfamily.</text>
</comment>
<dbReference type="SUPFAM" id="SSF50494">
    <property type="entry name" value="Trypsin-like serine proteases"/>
    <property type="match status" value="1"/>
</dbReference>
<dbReference type="InterPro" id="IPR051487">
    <property type="entry name" value="Ser/Thr_Proteases_Immune/Dev"/>
</dbReference>
<evidence type="ECO:0000256" key="2">
    <source>
        <dbReference type="ARBA" id="ARBA00024195"/>
    </source>
</evidence>
<feature type="non-terminal residue" evidence="4">
    <location>
        <position position="1"/>
    </location>
</feature>
<keyword evidence="1" id="KW-1015">Disulfide bond</keyword>